<keyword evidence="3" id="KW-1003">Cell membrane</keyword>
<proteinExistence type="inferred from homology"/>
<evidence type="ECO:0000256" key="1">
    <source>
        <dbReference type="ARBA" id="ARBA00004651"/>
    </source>
</evidence>
<feature type="coiled-coil region" evidence="7">
    <location>
        <begin position="180"/>
        <end position="207"/>
    </location>
</feature>
<dbReference type="Pfam" id="PF00924">
    <property type="entry name" value="MS_channel_2nd"/>
    <property type="match status" value="1"/>
</dbReference>
<feature type="transmembrane region" description="Helical" evidence="9">
    <location>
        <begin position="1094"/>
        <end position="1122"/>
    </location>
</feature>
<keyword evidence="4 9" id="KW-0812">Transmembrane</keyword>
<dbReference type="PANTHER" id="PTHR30347">
    <property type="entry name" value="POTASSIUM CHANNEL RELATED"/>
    <property type="match status" value="1"/>
</dbReference>
<dbReference type="InterPro" id="IPR025692">
    <property type="entry name" value="MscS_IM_dom1"/>
</dbReference>
<feature type="compositionally biased region" description="Basic and acidic residues" evidence="8">
    <location>
        <begin position="12"/>
        <end position="21"/>
    </location>
</feature>
<feature type="transmembrane region" description="Helical" evidence="9">
    <location>
        <begin position="789"/>
        <end position="806"/>
    </location>
</feature>
<evidence type="ECO:0000256" key="3">
    <source>
        <dbReference type="ARBA" id="ARBA00022475"/>
    </source>
</evidence>
<protein>
    <recommendedName>
        <fullName evidence="15">Mechanosensitive ion channel</fullName>
    </recommendedName>
</protein>
<dbReference type="InterPro" id="IPR006685">
    <property type="entry name" value="MscS_channel_2nd"/>
</dbReference>
<feature type="compositionally biased region" description="Low complexity" evidence="8">
    <location>
        <begin position="46"/>
        <end position="66"/>
    </location>
</feature>
<evidence type="ECO:0000259" key="11">
    <source>
        <dbReference type="Pfam" id="PF12794"/>
    </source>
</evidence>
<dbReference type="Pfam" id="PF12794">
    <property type="entry name" value="MscS_TM"/>
    <property type="match status" value="1"/>
</dbReference>
<feature type="transmembrane region" description="Helical" evidence="9">
    <location>
        <begin position="705"/>
        <end position="726"/>
    </location>
</feature>
<evidence type="ECO:0000259" key="12">
    <source>
        <dbReference type="Pfam" id="PF21082"/>
    </source>
</evidence>
<organism evidence="13 14">
    <name type="scientific">Alienimonas chondri</name>
    <dbReference type="NCBI Taxonomy" id="2681879"/>
    <lineage>
        <taxon>Bacteria</taxon>
        <taxon>Pseudomonadati</taxon>
        <taxon>Planctomycetota</taxon>
        <taxon>Planctomycetia</taxon>
        <taxon>Planctomycetales</taxon>
        <taxon>Planctomycetaceae</taxon>
        <taxon>Alienimonas</taxon>
    </lineage>
</organism>
<comment type="subcellular location">
    <subcellularLocation>
        <location evidence="1">Cell membrane</location>
        <topology evidence="1">Multi-pass membrane protein</topology>
    </subcellularLocation>
</comment>
<keyword evidence="5 9" id="KW-1133">Transmembrane helix</keyword>
<feature type="transmembrane region" description="Helical" evidence="9">
    <location>
        <begin position="1026"/>
        <end position="1052"/>
    </location>
</feature>
<feature type="region of interest" description="Disordered" evidence="8">
    <location>
        <begin position="1"/>
        <end position="23"/>
    </location>
</feature>
<feature type="region of interest" description="Disordered" evidence="8">
    <location>
        <begin position="46"/>
        <end position="137"/>
    </location>
</feature>
<dbReference type="SUPFAM" id="SSF50182">
    <property type="entry name" value="Sm-like ribonucleoproteins"/>
    <property type="match status" value="1"/>
</dbReference>
<evidence type="ECO:0000256" key="8">
    <source>
        <dbReference type="SAM" id="MobiDB-lite"/>
    </source>
</evidence>
<feature type="transmembrane region" description="Helical" evidence="9">
    <location>
        <begin position="1064"/>
        <end position="1082"/>
    </location>
</feature>
<dbReference type="PANTHER" id="PTHR30347:SF1">
    <property type="entry name" value="MECHANOSENSITIVE CHANNEL MSCK"/>
    <property type="match status" value="1"/>
</dbReference>
<dbReference type="Gene3D" id="1.10.287.1260">
    <property type="match status" value="1"/>
</dbReference>
<dbReference type="InterPro" id="IPR049278">
    <property type="entry name" value="MS_channel_C"/>
</dbReference>
<dbReference type="InterPro" id="IPR023408">
    <property type="entry name" value="MscS_beta-dom_sf"/>
</dbReference>
<feature type="transmembrane region" description="Helical" evidence="9">
    <location>
        <begin position="948"/>
        <end position="967"/>
    </location>
</feature>
<feature type="domain" description="Mechanosensitive ion channel inner membrane" evidence="11">
    <location>
        <begin position="622"/>
        <end position="980"/>
    </location>
</feature>
<evidence type="ECO:0000313" key="14">
    <source>
        <dbReference type="Proteomes" id="UP000609651"/>
    </source>
</evidence>
<keyword evidence="7" id="KW-0175">Coiled coil</keyword>
<feature type="transmembrane region" description="Helical" evidence="9">
    <location>
        <begin position="863"/>
        <end position="883"/>
    </location>
</feature>
<sequence length="1312" mass="138862">MDGTTRGAGLHTSRDRSESRGGRTRFAAALASALCFAGGLLAGASAFAQQQGEEPSTQEPSTQPTPIVAGESPGDGGAAEAMPAEGTPPERVGPHPLAEGATDPAVGEEPAPPEPAEAPPKTEPAPTGGATLPTAEQIAAKLAAVKAAGEVDPPTDGLTADQRAAALADLNAALEARNRLDAAIVERTAAEAAAEAVEEDAKRLQAELDAIPPVPKPEEIQEGFKDMTDAAVVTERTKAENDRARLERERVALAESISGKQRDAKQATLRALLKQANEAAATESADPDVPTDVATARIARIRLEKAVLVEALAAADAESVRAAAAAAVGLPTLRRNLLDRKIAGVTARAAAATDELNRRASAKVKELVESSTGGEIPPVLEDLAAEVAALQESYERQVAKRTSAESQTEKTKRSLAALKERWDRVRERVEDLGLSDAVSASLRRERREVPVLDQIEEGIEARSGEIERALVAAADHRDAVAALPPADKHASVAFALISGAADQGLVGDAAAAAEAKAQELLDVRRELLTKLAPEDGSEGVDQAVTDALFALQQVQKQYRETASGFADYIDERVLWVRSGPALGKAQLEREVPVLAGWAAPDGIRAVVRSTVEALLTGFFTPLTALAFVGCVLLIAIRFRLRGLLARWAIPARRKGSLDFRSTATALVVSLAAACAGPALLAWLSYVLTNGWSEQTGAVGPGALPAFMDASALGTAAAYAAAVWLPLSLLRIATRRDGLADAHFEWPTGAVRRIQRQARWFTPLLLFTAAIAGLLGSSDPLHAGGGWERVAFAASCGLAALMLYRLLRPAGVVWDGIHKSAPESPSYRFRVPLCVIAVLGTAALGGLSVAGFHYTAGELARRTLVTAGLLILLVLFRSAAVRWVTVSRRAMLYRSMQRRREEAAAREQAADPNLPSGSQTEGPAGVTGVAPGSDTPSVSAAELSGQTRTLVTAAALTFWVVGLFFVWADVLPALNKLEDVTFAGWTVKREVPVVVELQEPSNDDAIVFGDDILETELKDVPISLWDLLVALAATGLTVLAAKNLPGLLALSVFDRLPLDAGGRYAVSRLAGYAAVVIGVLFTAGRLGFEWESVQWLLAALSVGLGFGLQEIVANFVCGVIILFERPVRVGDVVTVDDITGVVSRIRIRATTITNWDRKEFIVPNKEFVTGRLLNWTLSDATNRVVIEVGVAYGSDTRKARDLMLEAAAEQPLVMKDPAPISTFEGFGDSTLNLLLRCYLPNLDQRLPVISELHATIDAKFRSAGIEIAFPQRDLHVRSVPAALMGGRQESEESEEESTSQTPGESRNGHAIAA</sequence>
<feature type="region of interest" description="Disordered" evidence="8">
    <location>
        <begin position="1284"/>
        <end position="1312"/>
    </location>
</feature>
<comment type="caution">
    <text evidence="13">The sequence shown here is derived from an EMBL/GenBank/DDBJ whole genome shotgun (WGS) entry which is preliminary data.</text>
</comment>
<dbReference type="EMBL" id="WTPX01000076">
    <property type="protein sequence ID" value="NNJ26394.1"/>
    <property type="molecule type" value="Genomic_DNA"/>
</dbReference>
<feature type="transmembrane region" description="Helical" evidence="9">
    <location>
        <begin position="759"/>
        <end position="777"/>
    </location>
</feature>
<dbReference type="Gene3D" id="2.30.30.60">
    <property type="match status" value="1"/>
</dbReference>
<dbReference type="SUPFAM" id="SSF82689">
    <property type="entry name" value="Mechanosensitive channel protein MscS (YggB), C-terminal domain"/>
    <property type="match status" value="1"/>
</dbReference>
<reference evidence="13 14" key="1">
    <citation type="journal article" date="2020" name="Syst. Appl. Microbiol.">
        <title>Alienimonas chondri sp. nov., a novel planctomycete isolated from the biofilm of the red alga Chondrus crispus.</title>
        <authorList>
            <person name="Vitorino I."/>
            <person name="Albuquerque L."/>
            <person name="Wiegand S."/>
            <person name="Kallscheuer N."/>
            <person name="da Costa M.S."/>
            <person name="Lobo-da-Cunha A."/>
            <person name="Jogler C."/>
            <person name="Lage O.M."/>
        </authorList>
    </citation>
    <scope>NUCLEOTIDE SEQUENCE [LARGE SCALE GENOMIC DNA]</scope>
    <source>
        <strain evidence="13 14">LzC2</strain>
    </source>
</reference>
<dbReference type="InterPro" id="IPR011066">
    <property type="entry name" value="MscS_channel_C_sf"/>
</dbReference>
<evidence type="ECO:0000256" key="9">
    <source>
        <dbReference type="SAM" id="Phobius"/>
    </source>
</evidence>
<evidence type="ECO:0000256" key="2">
    <source>
        <dbReference type="ARBA" id="ARBA00008017"/>
    </source>
</evidence>
<evidence type="ECO:0000256" key="4">
    <source>
        <dbReference type="ARBA" id="ARBA00022692"/>
    </source>
</evidence>
<keyword evidence="6 9" id="KW-0472">Membrane</keyword>
<feature type="transmembrane region" description="Helical" evidence="9">
    <location>
        <begin position="26"/>
        <end position="48"/>
    </location>
</feature>
<feature type="compositionally biased region" description="Pro residues" evidence="8">
    <location>
        <begin position="110"/>
        <end position="123"/>
    </location>
</feature>
<dbReference type="InterPro" id="IPR052702">
    <property type="entry name" value="MscS-like_channel"/>
</dbReference>
<comment type="similarity">
    <text evidence="2">Belongs to the MscS (TC 1.A.23) family.</text>
</comment>
<feature type="region of interest" description="Disordered" evidence="8">
    <location>
        <begin position="903"/>
        <end position="930"/>
    </location>
</feature>
<dbReference type="InterPro" id="IPR011014">
    <property type="entry name" value="MscS_channel_TM-2"/>
</dbReference>
<keyword evidence="14" id="KW-1185">Reference proteome</keyword>
<feature type="domain" description="Mechanosensitive ion channel MscS C-terminal" evidence="12">
    <location>
        <begin position="1183"/>
        <end position="1266"/>
    </location>
</feature>
<dbReference type="SUPFAM" id="SSF82861">
    <property type="entry name" value="Mechanosensitive channel protein MscS (YggB), transmembrane region"/>
    <property type="match status" value="1"/>
</dbReference>
<feature type="transmembrane region" description="Helical" evidence="9">
    <location>
        <begin position="661"/>
        <end position="685"/>
    </location>
</feature>
<dbReference type="Gene3D" id="3.30.70.100">
    <property type="match status" value="1"/>
</dbReference>
<gene>
    <name evidence="13" type="ORF">LzC2_24780</name>
</gene>
<dbReference type="RefSeq" id="WP_171187388.1">
    <property type="nucleotide sequence ID" value="NZ_WTPX01000076.1"/>
</dbReference>
<feature type="coiled-coil region" evidence="7">
    <location>
        <begin position="380"/>
        <end position="421"/>
    </location>
</feature>
<dbReference type="InterPro" id="IPR010920">
    <property type="entry name" value="LSM_dom_sf"/>
</dbReference>
<evidence type="ECO:0000256" key="7">
    <source>
        <dbReference type="SAM" id="Coils"/>
    </source>
</evidence>
<evidence type="ECO:0000256" key="6">
    <source>
        <dbReference type="ARBA" id="ARBA00023136"/>
    </source>
</evidence>
<feature type="transmembrane region" description="Helical" evidence="9">
    <location>
        <begin position="826"/>
        <end position="851"/>
    </location>
</feature>
<evidence type="ECO:0000313" key="13">
    <source>
        <dbReference type="EMBL" id="NNJ26394.1"/>
    </source>
</evidence>
<evidence type="ECO:0000259" key="10">
    <source>
        <dbReference type="Pfam" id="PF00924"/>
    </source>
</evidence>
<dbReference type="Proteomes" id="UP000609651">
    <property type="component" value="Unassembled WGS sequence"/>
</dbReference>
<name>A0ABX1VE64_9PLAN</name>
<feature type="transmembrane region" description="Helical" evidence="9">
    <location>
        <begin position="618"/>
        <end position="640"/>
    </location>
</feature>
<accession>A0ABX1VE64</accession>
<dbReference type="Pfam" id="PF21082">
    <property type="entry name" value="MS_channel_3rd"/>
    <property type="match status" value="1"/>
</dbReference>
<feature type="domain" description="Mechanosensitive ion channel MscS" evidence="10">
    <location>
        <begin position="1110"/>
        <end position="1175"/>
    </location>
</feature>
<evidence type="ECO:0000256" key="5">
    <source>
        <dbReference type="ARBA" id="ARBA00022989"/>
    </source>
</evidence>
<evidence type="ECO:0008006" key="15">
    <source>
        <dbReference type="Google" id="ProtNLM"/>
    </source>
</evidence>